<evidence type="ECO:0000256" key="3">
    <source>
        <dbReference type="ARBA" id="ARBA00023027"/>
    </source>
</evidence>
<gene>
    <name evidence="6" type="ORF">TMS3_0109030</name>
</gene>
<dbReference type="GO" id="GO:0051287">
    <property type="term" value="F:NAD binding"/>
    <property type="evidence" value="ECO:0007669"/>
    <property type="project" value="UniProtKB-UniRule"/>
</dbReference>
<dbReference type="Proteomes" id="UP000030063">
    <property type="component" value="Unassembled WGS sequence"/>
</dbReference>
<dbReference type="RefSeq" id="WP_025164900.1">
    <property type="nucleotide sequence ID" value="NZ_AWSQ01000002.1"/>
</dbReference>
<dbReference type="Pfam" id="PF01118">
    <property type="entry name" value="Semialdhyde_dh"/>
    <property type="match status" value="1"/>
</dbReference>
<dbReference type="NCBIfam" id="TIGR03215">
    <property type="entry name" value="ac_ald_DH_ac"/>
    <property type="match status" value="1"/>
</dbReference>
<dbReference type="NCBIfam" id="NF006157">
    <property type="entry name" value="PRK08300.1"/>
    <property type="match status" value="1"/>
</dbReference>
<feature type="active site" description="Acyl-thioester intermediate" evidence="4">
    <location>
        <position position="132"/>
    </location>
</feature>
<dbReference type="Pfam" id="PF09290">
    <property type="entry name" value="AcetDehyd-dimer"/>
    <property type="match status" value="1"/>
</dbReference>
<feature type="binding site" evidence="4">
    <location>
        <begin position="163"/>
        <end position="171"/>
    </location>
    <ligand>
        <name>NAD(+)</name>
        <dbReference type="ChEBI" id="CHEBI:57540"/>
    </ligand>
</feature>
<evidence type="ECO:0000256" key="1">
    <source>
        <dbReference type="ARBA" id="ARBA00009244"/>
    </source>
</evidence>
<dbReference type="STRING" id="1395571.TMS3_0109030"/>
<dbReference type="InterPro" id="IPR036291">
    <property type="entry name" value="NAD(P)-bd_dom_sf"/>
</dbReference>
<proteinExistence type="inferred from homology"/>
<evidence type="ECO:0000313" key="6">
    <source>
        <dbReference type="EMBL" id="KFX69654.1"/>
    </source>
</evidence>
<dbReference type="SUPFAM" id="SSF51735">
    <property type="entry name" value="NAD(P)-binding Rossmann-fold domains"/>
    <property type="match status" value="1"/>
</dbReference>
<feature type="binding site" evidence="4">
    <location>
        <position position="290"/>
    </location>
    <ligand>
        <name>NAD(+)</name>
        <dbReference type="ChEBI" id="CHEBI:57540"/>
    </ligand>
</feature>
<dbReference type="CDD" id="cd23933">
    <property type="entry name" value="ALDH_C"/>
    <property type="match status" value="1"/>
</dbReference>
<comment type="caution">
    <text evidence="6">The sequence shown here is derived from an EMBL/GenBank/DDBJ whole genome shotgun (WGS) entry which is preliminary data.</text>
</comment>
<dbReference type="Gene3D" id="3.40.50.720">
    <property type="entry name" value="NAD(P)-binding Rossmann-like Domain"/>
    <property type="match status" value="1"/>
</dbReference>
<dbReference type="OrthoDB" id="9786743at2"/>
<keyword evidence="3 4" id="KW-0520">NAD</keyword>
<organism evidence="6 7">
    <name type="scientific">Pseudomonas taeanensis MS-3</name>
    <dbReference type="NCBI Taxonomy" id="1395571"/>
    <lineage>
        <taxon>Bacteria</taxon>
        <taxon>Pseudomonadati</taxon>
        <taxon>Pseudomonadota</taxon>
        <taxon>Gammaproteobacteria</taxon>
        <taxon>Pseudomonadales</taxon>
        <taxon>Pseudomonadaceae</taxon>
        <taxon>Pseudomonas</taxon>
    </lineage>
</organism>
<keyword evidence="4 6" id="KW-0560">Oxidoreductase</keyword>
<feature type="binding site" evidence="4">
    <location>
        <begin position="12"/>
        <end position="15"/>
    </location>
    <ligand>
        <name>NAD(+)</name>
        <dbReference type="ChEBI" id="CHEBI:57540"/>
    </ligand>
</feature>
<dbReference type="InterPro" id="IPR003361">
    <property type="entry name" value="Acetaldehyde_dehydrogenase"/>
</dbReference>
<dbReference type="InterPro" id="IPR000534">
    <property type="entry name" value="Semialdehyde_DH_NAD-bd"/>
</dbReference>
<dbReference type="SMART" id="SM00859">
    <property type="entry name" value="Semialdhyde_dh"/>
    <property type="match status" value="1"/>
</dbReference>
<protein>
    <recommendedName>
        <fullName evidence="4">Acetaldehyde dehydrogenase</fullName>
        <ecNumber evidence="4">1.2.1.10</ecNumber>
    </recommendedName>
    <alternativeName>
        <fullName evidence="4">Acetaldehyde dehydrogenase [acetylating]</fullName>
    </alternativeName>
</protein>
<comment type="similarity">
    <text evidence="1 4">Belongs to the acetaldehyde dehydrogenase family.</text>
</comment>
<dbReference type="InterPro" id="IPR015426">
    <property type="entry name" value="Acetylaldehyde_DH_C"/>
</dbReference>
<dbReference type="SUPFAM" id="SSF55347">
    <property type="entry name" value="Glyceraldehyde-3-phosphate dehydrogenase-like, C-terminal domain"/>
    <property type="match status" value="1"/>
</dbReference>
<evidence type="ECO:0000256" key="4">
    <source>
        <dbReference type="HAMAP-Rule" id="MF_01657"/>
    </source>
</evidence>
<feature type="domain" description="Semialdehyde dehydrogenase NAD-binding" evidence="5">
    <location>
        <begin position="6"/>
        <end position="124"/>
    </location>
</feature>
<dbReference type="Gene3D" id="3.30.360.10">
    <property type="entry name" value="Dihydrodipicolinate Reductase, domain 2"/>
    <property type="match status" value="1"/>
</dbReference>
<evidence type="ECO:0000313" key="7">
    <source>
        <dbReference type="Proteomes" id="UP000030063"/>
    </source>
</evidence>
<dbReference type="EC" id="1.2.1.10" evidence="4"/>
<dbReference type="PIRSF" id="PIRSF015689">
    <property type="entry name" value="Actaldh_dh_actl"/>
    <property type="match status" value="1"/>
</dbReference>
<evidence type="ECO:0000256" key="2">
    <source>
        <dbReference type="ARBA" id="ARBA00022797"/>
    </source>
</evidence>
<comment type="catalytic activity">
    <reaction evidence="4">
        <text>acetaldehyde + NAD(+) + CoA = acetyl-CoA + NADH + H(+)</text>
        <dbReference type="Rhea" id="RHEA:23288"/>
        <dbReference type="ChEBI" id="CHEBI:15343"/>
        <dbReference type="ChEBI" id="CHEBI:15378"/>
        <dbReference type="ChEBI" id="CHEBI:57287"/>
        <dbReference type="ChEBI" id="CHEBI:57288"/>
        <dbReference type="ChEBI" id="CHEBI:57540"/>
        <dbReference type="ChEBI" id="CHEBI:57945"/>
        <dbReference type="EC" id="1.2.1.10"/>
    </reaction>
</comment>
<name>A0A0A1YLU3_9PSED</name>
<dbReference type="eggNOG" id="COG4569">
    <property type="taxonomic scope" value="Bacteria"/>
</dbReference>
<dbReference type="AlphaFoldDB" id="A0A0A1YLU3"/>
<reference evidence="6 7" key="1">
    <citation type="journal article" date="2014" name="Genome Announc.">
        <title>Draft Genome Sequence of Petroleum Oil-Degrading Marine Bacterium Pseudomonas taeanensis Strain MS-3, Isolated from a Crude Oil-Contaminated Seashore.</title>
        <authorList>
            <person name="Lee S.Y."/>
            <person name="Kim S.H."/>
            <person name="Lee D.G."/>
            <person name="Shin S."/>
            <person name="Yun S.H."/>
            <person name="Choi C.W."/>
            <person name="Chung Y.H."/>
            <person name="Choi J.S."/>
            <person name="Kahng H.Y."/>
            <person name="Kim S.I."/>
        </authorList>
    </citation>
    <scope>NUCLEOTIDE SEQUENCE [LARGE SCALE GENOMIC DNA]</scope>
    <source>
        <strain evidence="6 7">MS-3</strain>
    </source>
</reference>
<evidence type="ECO:0000259" key="5">
    <source>
        <dbReference type="SMART" id="SM00859"/>
    </source>
</evidence>
<keyword evidence="2 4" id="KW-0058">Aromatic hydrocarbons catabolism</keyword>
<keyword evidence="7" id="KW-1185">Reference proteome</keyword>
<dbReference type="HAMAP" id="MF_01657">
    <property type="entry name" value="Ac_ald_DH_ac"/>
    <property type="match status" value="1"/>
</dbReference>
<sequence>MTKKLKAAVIGSGNIGTDLMIKILRNGKHIEMGAMVGIDAQSDGLARAQRMGVAITHEGVDGLVRMPEFADIDFIFDATSAGAHMHNEVFLRGHKPGLRIIDLTPAAIGPYCVPVVNLEQNLHETNVNMVTCGGQATIPMVAAVSRVAKVHYGEIVASISSKSAGPGTRANIDEFTETTAKAIEVIGGAQKGKAIIVMNPAEPPLIMRDTVYVLSELADQAKVEASIEEMAAAVQSYVPGYRLKQKVQFDVIPASAPLNIPGLGHLSGLKTSIFLEVEGAAHYLPAYAGNLDIMTSAALATAERMAQSLIQA</sequence>
<accession>A0A0A1YLU3</accession>
<dbReference type="EMBL" id="AWSQ01000002">
    <property type="protein sequence ID" value="KFX69654.1"/>
    <property type="molecule type" value="Genomic_DNA"/>
</dbReference>
<dbReference type="GO" id="GO:0008774">
    <property type="term" value="F:acetaldehyde dehydrogenase (acetylating) activity"/>
    <property type="evidence" value="ECO:0007669"/>
    <property type="project" value="UniProtKB-UniRule"/>
</dbReference>